<organism evidence="8 9">
    <name type="scientific">Harenicola maris</name>
    <dbReference type="NCBI Taxonomy" id="2841044"/>
    <lineage>
        <taxon>Bacteria</taxon>
        <taxon>Pseudomonadati</taxon>
        <taxon>Pseudomonadota</taxon>
        <taxon>Alphaproteobacteria</taxon>
        <taxon>Rhodobacterales</taxon>
        <taxon>Paracoccaceae</taxon>
        <taxon>Harenicola</taxon>
    </lineage>
</organism>
<dbReference type="InterPro" id="IPR036134">
    <property type="entry name" value="Crypto/Photolyase_FAD-like_sf"/>
</dbReference>
<dbReference type="Pfam" id="PF03441">
    <property type="entry name" value="FAD_binding_7"/>
    <property type="match status" value="1"/>
</dbReference>
<dbReference type="Gene3D" id="3.40.50.620">
    <property type="entry name" value="HUPs"/>
    <property type="match status" value="1"/>
</dbReference>
<dbReference type="Proteomes" id="UP001315686">
    <property type="component" value="Unassembled WGS sequence"/>
</dbReference>
<comment type="similarity">
    <text evidence="6">Belongs to the DNA photolyase family.</text>
</comment>
<evidence type="ECO:0000313" key="9">
    <source>
        <dbReference type="Proteomes" id="UP001315686"/>
    </source>
</evidence>
<dbReference type="GO" id="GO:0071949">
    <property type="term" value="F:FAD binding"/>
    <property type="evidence" value="ECO:0007669"/>
    <property type="project" value="TreeGrafter"/>
</dbReference>
<comment type="cofactor">
    <cofactor evidence="1">
        <name>(6R)-5,10-methylene-5,6,7,8-tetrahydrofolate</name>
        <dbReference type="ChEBI" id="CHEBI:15636"/>
    </cofactor>
</comment>
<dbReference type="EMBL" id="JADQAZ010000001">
    <property type="protein sequence ID" value="MBT0956618.1"/>
    <property type="molecule type" value="Genomic_DNA"/>
</dbReference>
<evidence type="ECO:0000313" key="8">
    <source>
        <dbReference type="EMBL" id="MBT0956618.1"/>
    </source>
</evidence>
<evidence type="ECO:0000259" key="7">
    <source>
        <dbReference type="PROSITE" id="PS51645"/>
    </source>
</evidence>
<evidence type="ECO:0000256" key="5">
    <source>
        <dbReference type="PIRSR" id="PIRSR602081-2"/>
    </source>
</evidence>
<dbReference type="GO" id="GO:0003677">
    <property type="term" value="F:DNA binding"/>
    <property type="evidence" value="ECO:0007669"/>
    <property type="project" value="TreeGrafter"/>
</dbReference>
<comment type="cofactor">
    <cofactor evidence="4">
        <name>FAD</name>
        <dbReference type="ChEBI" id="CHEBI:57692"/>
    </cofactor>
    <text evidence="4">Binds 1 FAD per subunit.</text>
</comment>
<comment type="caution">
    <text evidence="8">The sequence shown here is derived from an EMBL/GenBank/DDBJ whole genome shotgun (WGS) entry which is preliminary data.</text>
</comment>
<dbReference type="GO" id="GO:0009416">
    <property type="term" value="P:response to light stimulus"/>
    <property type="evidence" value="ECO:0007669"/>
    <property type="project" value="TreeGrafter"/>
</dbReference>
<feature type="binding site" evidence="4">
    <location>
        <begin position="373"/>
        <end position="375"/>
    </location>
    <ligand>
        <name>FAD</name>
        <dbReference type="ChEBI" id="CHEBI:57692"/>
    </ligand>
</feature>
<keyword evidence="6" id="KW-0157">Chromophore</keyword>
<feature type="site" description="Electron transfer via tryptophanyl radical" evidence="5">
    <location>
        <position position="305"/>
    </location>
</feature>
<evidence type="ECO:0000256" key="3">
    <source>
        <dbReference type="ARBA" id="ARBA00022827"/>
    </source>
</evidence>
<dbReference type="InterPro" id="IPR006050">
    <property type="entry name" value="DNA_photolyase_N"/>
</dbReference>
<protein>
    <submittedName>
        <fullName evidence="8">Deoxyribodipyrimidine photo-lyase</fullName>
    </submittedName>
</protein>
<reference evidence="8 9" key="1">
    <citation type="journal article" date="2021" name="Arch. Microbiol.">
        <title>Harenicola maris gen. nov., sp. nov. isolated from the Sea of Japan shallow sediments.</title>
        <authorList>
            <person name="Romanenko L.A."/>
            <person name="Kurilenko V.V."/>
            <person name="Chernysheva N.Y."/>
            <person name="Tekutyeva L.A."/>
            <person name="Velansky P.V."/>
            <person name="Svetashev V.I."/>
            <person name="Isaeva M.P."/>
        </authorList>
    </citation>
    <scope>NUCLEOTIDE SEQUENCE [LARGE SCALE GENOMIC DNA]</scope>
    <source>
        <strain evidence="8 9">KMM 3653</strain>
    </source>
</reference>
<feature type="binding site" evidence="4">
    <location>
        <begin position="236"/>
        <end position="240"/>
    </location>
    <ligand>
        <name>FAD</name>
        <dbReference type="ChEBI" id="CHEBI:57692"/>
    </ligand>
</feature>
<dbReference type="PROSITE" id="PS51645">
    <property type="entry name" value="PHR_CRY_ALPHA_BETA"/>
    <property type="match status" value="1"/>
</dbReference>
<proteinExistence type="inferred from homology"/>
<dbReference type="InterPro" id="IPR005101">
    <property type="entry name" value="Cryptochr/Photolyase_FAD-bd"/>
</dbReference>
<dbReference type="Pfam" id="PF00875">
    <property type="entry name" value="DNA_photolyase"/>
    <property type="match status" value="1"/>
</dbReference>
<feature type="site" description="Electron transfer via tryptophanyl radical" evidence="5">
    <location>
        <position position="383"/>
    </location>
</feature>
<dbReference type="PRINTS" id="PR00147">
    <property type="entry name" value="DNAPHOTLYASE"/>
</dbReference>
<dbReference type="SUPFAM" id="SSF52425">
    <property type="entry name" value="Cryptochrome/photolyase, N-terminal domain"/>
    <property type="match status" value="1"/>
</dbReference>
<dbReference type="PANTHER" id="PTHR11455">
    <property type="entry name" value="CRYPTOCHROME"/>
    <property type="match status" value="1"/>
</dbReference>
<dbReference type="InterPro" id="IPR014729">
    <property type="entry name" value="Rossmann-like_a/b/a_fold"/>
</dbReference>
<dbReference type="RefSeq" id="WP_327792814.1">
    <property type="nucleotide sequence ID" value="NZ_JADQAZ010000001.1"/>
</dbReference>
<sequence length="473" mass="53143">MSTPGAIILWLRQDLRLSGHPALAAAARTGRPVIPLFIRDGQVDGLGAAAKWRLGQGLESFDRRLQGIGARLILRSGAPEEVLKTLRAETGACDVWWTRRYDPEGIAIDTALKESLKAEGAIGKSFPGHVMFEPWTVETKTGGYYKVYTPFWNAVKLRDVPAPEPAPKALTPPETWPESERLQEWQMGAAMDRGARVLRHYAKVGEEAALTRLGDFAQDWIGDYVKNRDLPAVPGTSGLSENLALGEISPATCWHAGRRAMEEGAAGAETFLKELVWREYAYHLMYHSPRILTANWREEWEAFPWRTDPGAPEVLAWKQGRTGVDFVDAAMRELYTTGTMHNRGRMIVASYLTKHLMTHWRIGMDWFADCLIDWDRASNAMGWQWSAGSGPDATPYFRVFNPDTQLAKFDPKGLYTRRWIAEGQGEPEEEALQFYEAIPRSWGLRPGDARPEPAITLAQGRERALEAYQSRGF</sequence>
<keyword evidence="9" id="KW-1185">Reference proteome</keyword>
<gene>
    <name evidence="8" type="ORF">IV417_04415</name>
</gene>
<name>A0AAP2CML4_9RHOB</name>
<dbReference type="Gene3D" id="1.10.579.10">
    <property type="entry name" value="DNA Cyclobutane Dipyrimidine Photolyase, subunit A, domain 3"/>
    <property type="match status" value="1"/>
</dbReference>
<feature type="binding site" evidence="4">
    <location>
        <position position="271"/>
    </location>
    <ligand>
        <name>FAD</name>
        <dbReference type="ChEBI" id="CHEBI:57692"/>
    </ligand>
</feature>
<dbReference type="GO" id="GO:0003904">
    <property type="term" value="F:deoxyribodipyrimidine photo-lyase activity"/>
    <property type="evidence" value="ECO:0007669"/>
    <property type="project" value="TreeGrafter"/>
</dbReference>
<evidence type="ECO:0000256" key="4">
    <source>
        <dbReference type="PIRSR" id="PIRSR602081-1"/>
    </source>
</evidence>
<keyword evidence="3 4" id="KW-0274">FAD</keyword>
<dbReference type="InterPro" id="IPR002081">
    <property type="entry name" value="Cryptochrome/DNA_photolyase_1"/>
</dbReference>
<dbReference type="SUPFAM" id="SSF48173">
    <property type="entry name" value="Cryptochrome/photolyase FAD-binding domain"/>
    <property type="match status" value="1"/>
</dbReference>
<evidence type="ECO:0000256" key="2">
    <source>
        <dbReference type="ARBA" id="ARBA00022630"/>
    </source>
</evidence>
<dbReference type="PANTHER" id="PTHR11455:SF9">
    <property type="entry name" value="CRYPTOCHROME CIRCADIAN CLOCK 5 ISOFORM X1"/>
    <property type="match status" value="1"/>
</dbReference>
<evidence type="ECO:0000256" key="1">
    <source>
        <dbReference type="ARBA" id="ARBA00001932"/>
    </source>
</evidence>
<accession>A0AAP2CML4</accession>
<evidence type="ECO:0000256" key="6">
    <source>
        <dbReference type="RuleBase" id="RU004182"/>
    </source>
</evidence>
<feature type="binding site" evidence="4">
    <location>
        <position position="224"/>
    </location>
    <ligand>
        <name>FAD</name>
        <dbReference type="ChEBI" id="CHEBI:57692"/>
    </ligand>
</feature>
<dbReference type="AlphaFoldDB" id="A0AAP2CML4"/>
<feature type="site" description="Electron transfer via tryptophanyl radical" evidence="5">
    <location>
        <position position="360"/>
    </location>
</feature>
<feature type="domain" description="Photolyase/cryptochrome alpha/beta" evidence="7">
    <location>
        <begin position="5"/>
        <end position="131"/>
    </location>
</feature>
<keyword evidence="2 4" id="KW-0285">Flavoprotein</keyword>
<dbReference type="Gene3D" id="1.25.40.80">
    <property type="match status" value="1"/>
</dbReference>
<dbReference type="InterPro" id="IPR036155">
    <property type="entry name" value="Crypto/Photolyase_N_sf"/>
</dbReference>